<evidence type="ECO:0000313" key="1">
    <source>
        <dbReference type="EMBL" id="KRX03604.1"/>
    </source>
</evidence>
<organism evidence="1 2">
    <name type="scientific">Pseudocohnilembus persalinus</name>
    <name type="common">Ciliate</name>
    <dbReference type="NCBI Taxonomy" id="266149"/>
    <lineage>
        <taxon>Eukaryota</taxon>
        <taxon>Sar</taxon>
        <taxon>Alveolata</taxon>
        <taxon>Ciliophora</taxon>
        <taxon>Intramacronucleata</taxon>
        <taxon>Oligohymenophorea</taxon>
        <taxon>Scuticociliatia</taxon>
        <taxon>Philasterida</taxon>
        <taxon>Pseudocohnilembidae</taxon>
        <taxon>Pseudocohnilembus</taxon>
    </lineage>
</organism>
<dbReference type="InParanoid" id="A0A0V0QN00"/>
<reference evidence="1 2" key="1">
    <citation type="journal article" date="2015" name="Sci. Rep.">
        <title>Genome of the facultative scuticociliatosis pathogen Pseudocohnilembus persalinus provides insight into its virulence through horizontal gene transfer.</title>
        <authorList>
            <person name="Xiong J."/>
            <person name="Wang G."/>
            <person name="Cheng J."/>
            <person name="Tian M."/>
            <person name="Pan X."/>
            <person name="Warren A."/>
            <person name="Jiang C."/>
            <person name="Yuan D."/>
            <person name="Miao W."/>
        </authorList>
    </citation>
    <scope>NUCLEOTIDE SEQUENCE [LARGE SCALE GENOMIC DNA]</scope>
    <source>
        <strain evidence="1">36N120E</strain>
    </source>
</reference>
<protein>
    <submittedName>
        <fullName evidence="1">Uncharacterized protein</fullName>
    </submittedName>
</protein>
<keyword evidence="2" id="KW-1185">Reference proteome</keyword>
<gene>
    <name evidence="1" type="ORF">PPERSA_04156</name>
</gene>
<comment type="caution">
    <text evidence="1">The sequence shown here is derived from an EMBL/GenBank/DDBJ whole genome shotgun (WGS) entry which is preliminary data.</text>
</comment>
<sequence length="128" mass="15005">MDKKILSVSEIEQALKKLRNVFSIEQKYNQGNINSNNGVFNIQEQEEILYCPENQNSFISPSPQKSPFYKKDVQDYSMNLELENSINKHEQPIQAQHPIFAIEKIIRLKIKKRKLIQSTSMLIIQIKK</sequence>
<evidence type="ECO:0000313" key="2">
    <source>
        <dbReference type="Proteomes" id="UP000054937"/>
    </source>
</evidence>
<proteinExistence type="predicted"/>
<dbReference type="Proteomes" id="UP000054937">
    <property type="component" value="Unassembled WGS sequence"/>
</dbReference>
<dbReference type="AlphaFoldDB" id="A0A0V0QN00"/>
<dbReference type="EMBL" id="LDAU01000129">
    <property type="protein sequence ID" value="KRX03604.1"/>
    <property type="molecule type" value="Genomic_DNA"/>
</dbReference>
<name>A0A0V0QN00_PSEPJ</name>
<accession>A0A0V0QN00</accession>